<gene>
    <name evidence="6" type="ORF">PSTEL_13790</name>
</gene>
<dbReference type="AlphaFoldDB" id="A0A089LV46"/>
<dbReference type="OrthoDB" id="9803735at2"/>
<dbReference type="Proteomes" id="UP000029507">
    <property type="component" value="Chromosome"/>
</dbReference>
<dbReference type="SUPFAM" id="SSF46785">
    <property type="entry name" value="Winged helix' DNA-binding domain"/>
    <property type="match status" value="1"/>
</dbReference>
<keyword evidence="2" id="KW-0805">Transcription regulation</keyword>
<dbReference type="PANTHER" id="PTHR30126">
    <property type="entry name" value="HTH-TYPE TRANSCRIPTIONAL REGULATOR"/>
    <property type="match status" value="1"/>
</dbReference>
<evidence type="ECO:0000256" key="4">
    <source>
        <dbReference type="ARBA" id="ARBA00023163"/>
    </source>
</evidence>
<dbReference type="Pfam" id="PF00126">
    <property type="entry name" value="HTH_1"/>
    <property type="match status" value="1"/>
</dbReference>
<proteinExistence type="inferred from homology"/>
<dbReference type="PANTHER" id="PTHR30126:SF40">
    <property type="entry name" value="HTH-TYPE TRANSCRIPTIONAL REGULATOR GLTR"/>
    <property type="match status" value="1"/>
</dbReference>
<dbReference type="FunFam" id="1.10.10.10:FF:000001">
    <property type="entry name" value="LysR family transcriptional regulator"/>
    <property type="match status" value="1"/>
</dbReference>
<comment type="similarity">
    <text evidence="1">Belongs to the LysR transcriptional regulatory family.</text>
</comment>
<dbReference type="SUPFAM" id="SSF53850">
    <property type="entry name" value="Periplasmic binding protein-like II"/>
    <property type="match status" value="1"/>
</dbReference>
<dbReference type="Gene3D" id="1.10.10.10">
    <property type="entry name" value="Winged helix-like DNA-binding domain superfamily/Winged helix DNA-binding domain"/>
    <property type="match status" value="1"/>
</dbReference>
<feature type="domain" description="HTH lysR-type" evidence="5">
    <location>
        <begin position="1"/>
        <end position="57"/>
    </location>
</feature>
<organism evidence="6 7">
    <name type="scientific">Paenibacillus stellifer</name>
    <dbReference type="NCBI Taxonomy" id="169760"/>
    <lineage>
        <taxon>Bacteria</taxon>
        <taxon>Bacillati</taxon>
        <taxon>Bacillota</taxon>
        <taxon>Bacilli</taxon>
        <taxon>Bacillales</taxon>
        <taxon>Paenibacillaceae</taxon>
        <taxon>Paenibacillus</taxon>
    </lineage>
</organism>
<evidence type="ECO:0000256" key="2">
    <source>
        <dbReference type="ARBA" id="ARBA00023015"/>
    </source>
</evidence>
<dbReference type="EMBL" id="CP009286">
    <property type="protein sequence ID" value="AIQ64000.1"/>
    <property type="molecule type" value="Genomic_DNA"/>
</dbReference>
<dbReference type="GO" id="GO:0000976">
    <property type="term" value="F:transcription cis-regulatory region binding"/>
    <property type="evidence" value="ECO:0007669"/>
    <property type="project" value="TreeGrafter"/>
</dbReference>
<reference evidence="6 7" key="1">
    <citation type="submission" date="2014-08" db="EMBL/GenBank/DDBJ databases">
        <title>Comparative genomics of the Paenibacillus odorifer group.</title>
        <authorList>
            <person name="den Bakker H.C."/>
            <person name="Tsai Y.-C."/>
            <person name="Martin N."/>
            <person name="Korlach J."/>
            <person name="Wiedmann M."/>
        </authorList>
    </citation>
    <scope>NUCLEOTIDE SEQUENCE [LARGE SCALE GENOMIC DNA]</scope>
    <source>
        <strain evidence="6 7">DSM 14472</strain>
    </source>
</reference>
<dbReference type="InterPro" id="IPR036390">
    <property type="entry name" value="WH_DNA-bd_sf"/>
</dbReference>
<dbReference type="Pfam" id="PF03466">
    <property type="entry name" value="LysR_substrate"/>
    <property type="match status" value="1"/>
</dbReference>
<keyword evidence="3" id="KW-0238">DNA-binding</keyword>
<evidence type="ECO:0000256" key="1">
    <source>
        <dbReference type="ARBA" id="ARBA00009437"/>
    </source>
</evidence>
<evidence type="ECO:0000259" key="5">
    <source>
        <dbReference type="PROSITE" id="PS50931"/>
    </source>
</evidence>
<dbReference type="PROSITE" id="PS50931">
    <property type="entry name" value="HTH_LYSR"/>
    <property type="match status" value="1"/>
</dbReference>
<evidence type="ECO:0000313" key="6">
    <source>
        <dbReference type="EMBL" id="AIQ64000.1"/>
    </source>
</evidence>
<sequence>MDLRALHTFHRIVKHGSFIRAAEELSYAQSTVTMQMQKLEAELGMQLFERGKTIRLTEAGRLLSERSRPLLQNMERLEEEMAGLTHGSSGHIRLGVTEPTASYRLPAVIRSFTGRYPDVKFSLMFGNTPQLSELLQRGELDLALCSAPDTGRTLHFEPLFREEFVLLLPKGHPLEERQTVSPEDFEGHRLLVTSDTCPYRRKLELILREAGGIAPGTMEIGSMTALKAYVAEGLGMALVPRITVESAPPGTVIREVTGGLVEMTFGILSSISVDQLKPAGYRFVHALREKLGAW</sequence>
<accession>A0A089LV46</accession>
<dbReference type="KEGG" id="pste:PSTEL_13790"/>
<dbReference type="InterPro" id="IPR000847">
    <property type="entry name" value="LysR_HTH_N"/>
</dbReference>
<dbReference type="RefSeq" id="WP_038695938.1">
    <property type="nucleotide sequence ID" value="NZ_CP009286.1"/>
</dbReference>
<evidence type="ECO:0000256" key="3">
    <source>
        <dbReference type="ARBA" id="ARBA00023125"/>
    </source>
</evidence>
<dbReference type="Gene3D" id="3.40.190.10">
    <property type="entry name" value="Periplasmic binding protein-like II"/>
    <property type="match status" value="2"/>
</dbReference>
<dbReference type="PRINTS" id="PR00039">
    <property type="entry name" value="HTHLYSR"/>
</dbReference>
<dbReference type="GO" id="GO:0003700">
    <property type="term" value="F:DNA-binding transcription factor activity"/>
    <property type="evidence" value="ECO:0007669"/>
    <property type="project" value="InterPro"/>
</dbReference>
<dbReference type="HOGENOM" id="CLU_039613_6_1_9"/>
<evidence type="ECO:0000313" key="7">
    <source>
        <dbReference type="Proteomes" id="UP000029507"/>
    </source>
</evidence>
<keyword evidence="7" id="KW-1185">Reference proteome</keyword>
<dbReference type="CDD" id="cd05466">
    <property type="entry name" value="PBP2_LTTR_substrate"/>
    <property type="match status" value="1"/>
</dbReference>
<dbReference type="InterPro" id="IPR036388">
    <property type="entry name" value="WH-like_DNA-bd_sf"/>
</dbReference>
<keyword evidence="4" id="KW-0804">Transcription</keyword>
<protein>
    <submittedName>
        <fullName evidence="6">Transcriptional regulator</fullName>
    </submittedName>
</protein>
<name>A0A089LV46_9BACL</name>
<dbReference type="STRING" id="169760.PSTEL_13790"/>
<dbReference type="InterPro" id="IPR005119">
    <property type="entry name" value="LysR_subst-bd"/>
</dbReference>